<dbReference type="RefSeq" id="WP_282300955.1">
    <property type="nucleotide sequence ID" value="NZ_CP124616.1"/>
</dbReference>
<evidence type="ECO:0000256" key="1">
    <source>
        <dbReference type="SAM" id="MobiDB-lite"/>
    </source>
</evidence>
<sequence>MWRTRSRLINRVAARPLIVWQPASNPANVAAKGCPAPQFRPILYLLVGANDPEQNMRILIFVLALASQSLSLAGVPSTINEGAVFSGSDRMAHDESEKSKDDKKKDKTWIRRKRTVIA</sequence>
<accession>A0ABY8QK07</accession>
<dbReference type="EMBL" id="CP124616">
    <property type="protein sequence ID" value="WGW04323.1"/>
    <property type="molecule type" value="Genomic_DNA"/>
</dbReference>
<keyword evidence="3" id="KW-1185">Reference proteome</keyword>
<evidence type="ECO:0000313" key="3">
    <source>
        <dbReference type="Proteomes" id="UP001241605"/>
    </source>
</evidence>
<feature type="compositionally biased region" description="Basic and acidic residues" evidence="1">
    <location>
        <begin position="90"/>
        <end position="107"/>
    </location>
</feature>
<proteinExistence type="predicted"/>
<dbReference type="Proteomes" id="UP001241605">
    <property type="component" value="Chromosome"/>
</dbReference>
<organism evidence="2 3">
    <name type="scientific">Tropicibacter oceani</name>
    <dbReference type="NCBI Taxonomy" id="3058420"/>
    <lineage>
        <taxon>Bacteria</taxon>
        <taxon>Pseudomonadati</taxon>
        <taxon>Pseudomonadota</taxon>
        <taxon>Alphaproteobacteria</taxon>
        <taxon>Rhodobacterales</taxon>
        <taxon>Roseobacteraceae</taxon>
        <taxon>Tropicibacter</taxon>
    </lineage>
</organism>
<gene>
    <name evidence="2" type="ORF">QF118_01930</name>
</gene>
<name>A0ABY8QK07_9RHOB</name>
<evidence type="ECO:0000313" key="2">
    <source>
        <dbReference type="EMBL" id="WGW04323.1"/>
    </source>
</evidence>
<reference evidence="2 3" key="1">
    <citation type="submission" date="2023-05" db="EMBL/GenBank/DDBJ databases">
        <title>YMD87, complete Genome.</title>
        <authorList>
            <person name="Zhang J."/>
            <person name="Xu X."/>
        </authorList>
    </citation>
    <scope>NUCLEOTIDE SEQUENCE [LARGE SCALE GENOMIC DNA]</scope>
    <source>
        <strain evidence="2 3">YMD87</strain>
    </source>
</reference>
<protein>
    <submittedName>
        <fullName evidence="2">Uncharacterized protein</fullName>
    </submittedName>
</protein>
<feature type="region of interest" description="Disordered" evidence="1">
    <location>
        <begin position="86"/>
        <end position="107"/>
    </location>
</feature>